<keyword evidence="1" id="KW-0175">Coiled coil</keyword>
<accession>A0A1Q8CA91</accession>
<dbReference type="AlphaFoldDB" id="A0A1Q8CA91"/>
<feature type="coiled-coil region" evidence="1">
    <location>
        <begin position="101"/>
        <end position="128"/>
    </location>
</feature>
<evidence type="ECO:0000313" key="2">
    <source>
        <dbReference type="EMBL" id="OLF11284.1"/>
    </source>
</evidence>
<evidence type="ECO:0000256" key="1">
    <source>
        <dbReference type="SAM" id="Coils"/>
    </source>
</evidence>
<gene>
    <name evidence="2" type="ORF">BU204_30645</name>
</gene>
<dbReference type="Proteomes" id="UP000185596">
    <property type="component" value="Unassembled WGS sequence"/>
</dbReference>
<sequence length="194" mass="21683">MTALDRAMLAVPGLDKAVLRWKLGHQLFHLHLAAMNTLLDSAANALRGARWGELAETFDELRVLYDAATATMHYAADFPRALYEQVIRPSMAPPFTSPGFSGTLNREHEQMIDRLRELRRRTKELRRHGGLPDLVHAAAGRLLAAQSRNRRDHVFVCTRFVPEGTSLLNEYFQARDQAGAESSSTGETTEAGEQ</sequence>
<keyword evidence="3" id="KW-1185">Reference proteome</keyword>
<evidence type="ECO:0000313" key="3">
    <source>
        <dbReference type="Proteomes" id="UP000185596"/>
    </source>
</evidence>
<reference evidence="2 3" key="1">
    <citation type="submission" date="2016-12" db="EMBL/GenBank/DDBJ databases">
        <title>The draft genome sequence of Actinophytocola sp. 11-183.</title>
        <authorList>
            <person name="Wang W."/>
            <person name="Yuan L."/>
        </authorList>
    </citation>
    <scope>NUCLEOTIDE SEQUENCE [LARGE SCALE GENOMIC DNA]</scope>
    <source>
        <strain evidence="2 3">11-183</strain>
    </source>
</reference>
<proteinExistence type="predicted"/>
<organism evidence="2 3">
    <name type="scientific">Actinophytocola xanthii</name>
    <dbReference type="NCBI Taxonomy" id="1912961"/>
    <lineage>
        <taxon>Bacteria</taxon>
        <taxon>Bacillati</taxon>
        <taxon>Actinomycetota</taxon>
        <taxon>Actinomycetes</taxon>
        <taxon>Pseudonocardiales</taxon>
        <taxon>Pseudonocardiaceae</taxon>
    </lineage>
</organism>
<dbReference type="EMBL" id="MSIE01000069">
    <property type="protein sequence ID" value="OLF11284.1"/>
    <property type="molecule type" value="Genomic_DNA"/>
</dbReference>
<dbReference type="RefSeq" id="WP_075129272.1">
    <property type="nucleotide sequence ID" value="NZ_MSIE01000069.1"/>
</dbReference>
<name>A0A1Q8CA91_9PSEU</name>
<dbReference type="STRING" id="1912961.BU204_30645"/>
<dbReference type="OrthoDB" id="2987626at2"/>
<comment type="caution">
    <text evidence="2">The sequence shown here is derived from an EMBL/GenBank/DDBJ whole genome shotgun (WGS) entry which is preliminary data.</text>
</comment>
<protein>
    <submittedName>
        <fullName evidence="2">Uncharacterized protein</fullName>
    </submittedName>
</protein>